<evidence type="ECO:0000256" key="5">
    <source>
        <dbReference type="ARBA" id="ARBA00022692"/>
    </source>
</evidence>
<gene>
    <name evidence="9" type="ORF">JZX89_21595</name>
</gene>
<keyword evidence="6 8" id="KW-1133">Transmembrane helix</keyword>
<dbReference type="PANTHER" id="PTHR32196">
    <property type="entry name" value="ABC TRANSPORTER PERMEASE PROTEIN YPHD-RELATED-RELATED"/>
    <property type="match status" value="1"/>
</dbReference>
<dbReference type="CDD" id="cd06579">
    <property type="entry name" value="TM_PBP1_transp_AraH_like"/>
    <property type="match status" value="1"/>
</dbReference>
<organism evidence="9 10">
    <name type="scientific">Agrobacterium burrii</name>
    <dbReference type="NCBI Taxonomy" id="2815339"/>
    <lineage>
        <taxon>Bacteria</taxon>
        <taxon>Pseudomonadati</taxon>
        <taxon>Pseudomonadota</taxon>
        <taxon>Alphaproteobacteria</taxon>
        <taxon>Hyphomicrobiales</taxon>
        <taxon>Rhizobiaceae</taxon>
        <taxon>Rhizobium/Agrobacterium group</taxon>
        <taxon>Agrobacterium</taxon>
        <taxon>Agrobacterium tumefaciens complex</taxon>
    </lineage>
</organism>
<evidence type="ECO:0000256" key="4">
    <source>
        <dbReference type="ARBA" id="ARBA00022519"/>
    </source>
</evidence>
<evidence type="ECO:0000256" key="1">
    <source>
        <dbReference type="ARBA" id="ARBA00004651"/>
    </source>
</evidence>
<dbReference type="Pfam" id="PF02653">
    <property type="entry name" value="BPD_transp_2"/>
    <property type="match status" value="1"/>
</dbReference>
<keyword evidence="5 8" id="KW-0812">Transmembrane</keyword>
<feature type="transmembrane region" description="Helical" evidence="8">
    <location>
        <begin position="100"/>
        <end position="117"/>
    </location>
</feature>
<dbReference type="EMBL" id="JAFLNA010000013">
    <property type="protein sequence ID" value="MBO0133344.1"/>
    <property type="molecule type" value="Genomic_DNA"/>
</dbReference>
<accession>A0ABS3EN35</accession>
<feature type="transmembrane region" description="Helical" evidence="8">
    <location>
        <begin position="276"/>
        <end position="296"/>
    </location>
</feature>
<feature type="transmembrane region" description="Helical" evidence="8">
    <location>
        <begin position="245"/>
        <end position="264"/>
    </location>
</feature>
<feature type="transmembrane region" description="Helical" evidence="8">
    <location>
        <begin position="153"/>
        <end position="172"/>
    </location>
</feature>
<comment type="caution">
    <text evidence="9">The sequence shown here is derived from an EMBL/GenBank/DDBJ whole genome shotgun (WGS) entry which is preliminary data.</text>
</comment>
<dbReference type="Proteomes" id="UP000664699">
    <property type="component" value="Unassembled WGS sequence"/>
</dbReference>
<dbReference type="InterPro" id="IPR001851">
    <property type="entry name" value="ABC_transp_permease"/>
</dbReference>
<reference evidence="9 10" key="1">
    <citation type="submission" date="2021-03" db="EMBL/GenBank/DDBJ databases">
        <title>Whole genome sequence of Agrobacterium sp. strain Rnr.</title>
        <authorList>
            <person name="Mafakheri H."/>
            <person name="Taghavi S.M."/>
            <person name="Nemanja K."/>
            <person name="Osdaghi E."/>
        </authorList>
    </citation>
    <scope>NUCLEOTIDE SEQUENCE [LARGE SCALE GENOMIC DNA]</scope>
    <source>
        <strain evidence="9 10">Rnr</strain>
    </source>
</reference>
<keyword evidence="3" id="KW-1003">Cell membrane</keyword>
<feature type="transmembrane region" description="Helical" evidence="8">
    <location>
        <begin position="44"/>
        <end position="61"/>
    </location>
</feature>
<name>A0ABS3EN35_9HYPH</name>
<evidence type="ECO:0000313" key="10">
    <source>
        <dbReference type="Proteomes" id="UP000664699"/>
    </source>
</evidence>
<feature type="transmembrane region" description="Helical" evidence="8">
    <location>
        <begin position="123"/>
        <end position="141"/>
    </location>
</feature>
<keyword evidence="10" id="KW-1185">Reference proteome</keyword>
<dbReference type="PANTHER" id="PTHR32196:SF21">
    <property type="entry name" value="ABC TRANSPORTER PERMEASE PROTEIN YPHD-RELATED"/>
    <property type="match status" value="1"/>
</dbReference>
<evidence type="ECO:0000256" key="7">
    <source>
        <dbReference type="ARBA" id="ARBA00023136"/>
    </source>
</evidence>
<evidence type="ECO:0000256" key="6">
    <source>
        <dbReference type="ARBA" id="ARBA00022989"/>
    </source>
</evidence>
<evidence type="ECO:0000256" key="2">
    <source>
        <dbReference type="ARBA" id="ARBA00022448"/>
    </source>
</evidence>
<sequence length="352" mass="36731">MLRLEEIPMIPKQISEIEVPQATGKIETWKARVATAIVSREHRATWLPASALLILIGYFAFQQPAFLSPLNLTVMGAQAGPLLLISLGATFIVLMGSIDLSVAAVAALASAISAVLLQKFGTGYTTALLAVLGFGIAAGLLNSVLSTVLRLPSFIATLASSSIFTGIMLHVLDGTALFVNDDDFSMLANGQIIPRVPNVLLLSLLLWLVLSLTTSHTRFGRYIVAIGAGERVAKLSGIAINRYKTYAFVLSSTLAAIGGFFLLSRLGSATPSIGDGYLLDTVAAIVVGGTALTGGVGGAQRTLLGVALITILSNGLNVSGVSTFTQEIVKGVVIVIAVLTTIDRVSLQDIVK</sequence>
<evidence type="ECO:0000256" key="8">
    <source>
        <dbReference type="SAM" id="Phobius"/>
    </source>
</evidence>
<protein>
    <submittedName>
        <fullName evidence="9">ABC transporter permease</fullName>
    </submittedName>
</protein>
<evidence type="ECO:0000313" key="9">
    <source>
        <dbReference type="EMBL" id="MBO0133344.1"/>
    </source>
</evidence>
<comment type="subcellular location">
    <subcellularLocation>
        <location evidence="1">Cell membrane</location>
        <topology evidence="1">Multi-pass membrane protein</topology>
    </subcellularLocation>
</comment>
<feature type="transmembrane region" description="Helical" evidence="8">
    <location>
        <begin position="73"/>
        <end position="93"/>
    </location>
</feature>
<proteinExistence type="predicted"/>
<feature type="transmembrane region" description="Helical" evidence="8">
    <location>
        <begin position="192"/>
        <end position="212"/>
    </location>
</feature>
<keyword evidence="2" id="KW-0813">Transport</keyword>
<evidence type="ECO:0000256" key="3">
    <source>
        <dbReference type="ARBA" id="ARBA00022475"/>
    </source>
</evidence>
<keyword evidence="7 8" id="KW-0472">Membrane</keyword>
<keyword evidence="4" id="KW-0997">Cell inner membrane</keyword>